<evidence type="ECO:0000313" key="1">
    <source>
        <dbReference type="EMBL" id="PYI32752.1"/>
    </source>
</evidence>
<dbReference type="EMBL" id="KZ825490">
    <property type="protein sequence ID" value="PYI32752.1"/>
    <property type="molecule type" value="Genomic_DNA"/>
</dbReference>
<protein>
    <submittedName>
        <fullName evidence="1">Uncharacterized protein</fullName>
    </submittedName>
</protein>
<organism evidence="1 2">
    <name type="scientific">Aspergillus indologenus CBS 114.80</name>
    <dbReference type="NCBI Taxonomy" id="1450541"/>
    <lineage>
        <taxon>Eukaryota</taxon>
        <taxon>Fungi</taxon>
        <taxon>Dikarya</taxon>
        <taxon>Ascomycota</taxon>
        <taxon>Pezizomycotina</taxon>
        <taxon>Eurotiomycetes</taxon>
        <taxon>Eurotiomycetidae</taxon>
        <taxon>Eurotiales</taxon>
        <taxon>Aspergillaceae</taxon>
        <taxon>Aspergillus</taxon>
        <taxon>Aspergillus subgen. Circumdati</taxon>
    </lineage>
</organism>
<name>A0A2V5IC66_9EURO</name>
<evidence type="ECO:0000313" key="2">
    <source>
        <dbReference type="Proteomes" id="UP000248817"/>
    </source>
</evidence>
<dbReference type="AlphaFoldDB" id="A0A2V5IC66"/>
<accession>A0A2V5IC66</accession>
<gene>
    <name evidence="1" type="ORF">BP00DRAFT_445372</name>
</gene>
<keyword evidence="2" id="KW-1185">Reference proteome</keyword>
<sequence>MRSEAIAEALREAEVEAPPTTYSGTYYRVGQASRTTRYGIIGGILEIDGIHYGLTSIIPFLHYHPPHPPVIRRSAIYSVETDQYIGGPPPDQANEAEPDPRFWSREQGWALVSLGPKPEHWTNYWYHDLTPDEVVTPRWPVSLWRGFLPYYRTRRLIGLLWDAWSEPVTFRVTNYVELGTPRIGTVDAYRMRASIPFYDLLGTWVVDAESEVLVAMIIAGPLRWEDQCVVYAVDATIIMDELAGRFPGVSITIPNRYE</sequence>
<proteinExistence type="predicted"/>
<reference evidence="1 2" key="1">
    <citation type="submission" date="2018-02" db="EMBL/GenBank/DDBJ databases">
        <title>The genomes of Aspergillus section Nigri reveals drivers in fungal speciation.</title>
        <authorList>
            <consortium name="DOE Joint Genome Institute"/>
            <person name="Vesth T.C."/>
            <person name="Nybo J."/>
            <person name="Theobald S."/>
            <person name="Brandl J."/>
            <person name="Frisvad J.C."/>
            <person name="Nielsen K.F."/>
            <person name="Lyhne E.K."/>
            <person name="Kogle M.E."/>
            <person name="Kuo A."/>
            <person name="Riley R."/>
            <person name="Clum A."/>
            <person name="Nolan M."/>
            <person name="Lipzen A."/>
            <person name="Salamov A."/>
            <person name="Henrissat B."/>
            <person name="Wiebenga A."/>
            <person name="De vries R.P."/>
            <person name="Grigoriev I.V."/>
            <person name="Mortensen U.H."/>
            <person name="Andersen M.R."/>
            <person name="Baker S.E."/>
        </authorList>
    </citation>
    <scope>NUCLEOTIDE SEQUENCE [LARGE SCALE GENOMIC DNA]</scope>
    <source>
        <strain evidence="1 2">CBS 114.80</strain>
    </source>
</reference>
<dbReference type="Proteomes" id="UP000248817">
    <property type="component" value="Unassembled WGS sequence"/>
</dbReference>